<dbReference type="CDD" id="cd18673">
    <property type="entry name" value="PIN_XRN1-2-like"/>
    <property type="match status" value="1"/>
</dbReference>
<keyword evidence="5 13" id="KW-0507">mRNA processing</keyword>
<name>A0A1Y5IFD7_OSTTA</name>
<keyword evidence="6 13" id="KW-0540">Nuclease</keyword>
<evidence type="ECO:0000256" key="6">
    <source>
        <dbReference type="ARBA" id="ARBA00022722"/>
    </source>
</evidence>
<feature type="region of interest" description="Disordered" evidence="14">
    <location>
        <begin position="825"/>
        <end position="844"/>
    </location>
</feature>
<sequence>MGVPSFYRWLSQKYPKIVEDVVEDEPMDELGRAVALDASRANPNGIEFDNLYLDMNGIIHPCFHPEDRPAPTTEGEVFENIFDYIDRLFLMIRPRKVLYMAIDGVAPRAKMNQQRSRRFRAAQEAKEKAIEEEKLREKLTREGVKVQPKVESGVFDSNVITPGTPFMGRLSEALKYYVHDRLNNDPGWRGIEVIFSDASVPGEGEHKAMHYIRQQRGLPGANPNTRHVVYGLDADLIMLGLATHEPHFWILRELVFQKKDTNAPQTLGMGTEETKKKVAIARKPYQLLSVSVLREYLALELRPVAPTPFKLDPERLFDDFIFMCFFVGNDFLPHSPTLEIREGAIDLLMTLYRNLLPTLGGYLCADGRPNLPVVENFVQVVAQHEDAIFQKRAKKEAQMRSRRHREKQKAKDYYDRQRQASGTVGPSNSYALGGSKLASDRAPAAPDQLVALGRGRAPPPPPAKNKTAEENKSAADALRERLKARGKRAAEATADVTTEDADAKKAKTAEGEDKEDAKAKAKEFWSELEQATTEAEKEDSESTLTTVDSDEVVEHPFVQATGPDAQPGDWMCPTGCGAMYGNKGSCFRCGCPKPSEVRKFKAGEEMDSKSFLKQLEGIVKNLGDREGESPDTIRLGESGWKDRYYEAKMKATPQTREQIARGMVVEYVRGLIWVCRYYFEGCCSWGWFYPYHYAPFASDLTNLAGISTDFELGKPFKPFSQLMGVLPAASSHALPAAYAPLMSDKDSPIIDFYPEDFDLDMNGKRFTWQAVALLPWIDSRRLLEQTDMLEYTLTAEEKRRNSINEEEIYVNTAHPLAKQFVKLDEREDEDAEKTLPMDPKLSDGMNATLVSVKREAKPSTIPSPISCRPDIQNNQVIVASLRLPTDRFVPPVLMPGTVLPTPSVTEQDLPPPPMTILGENFDRRPRGGGQPTIDYGRGMAGHPMAGPIGGPRMDSRALLDASMGRGAPLGGGANFQQRAPPPPPTYPQGYPQQYTPGGGGRGVPLGGFPSGNPTPGRGGPAPAGYAPGGNRFAALNNLPRRGPPSTRPPSSDPRARK</sequence>
<evidence type="ECO:0000313" key="17">
    <source>
        <dbReference type="EMBL" id="OUS48298.1"/>
    </source>
</evidence>
<comment type="subcellular location">
    <subcellularLocation>
        <location evidence="1">Nucleus</location>
    </subcellularLocation>
</comment>
<feature type="compositionally biased region" description="Basic and acidic residues" evidence="14">
    <location>
        <begin position="501"/>
        <end position="519"/>
    </location>
</feature>
<evidence type="ECO:0000256" key="14">
    <source>
        <dbReference type="SAM" id="MobiDB-lite"/>
    </source>
</evidence>
<dbReference type="AlphaFoldDB" id="A0A1Y5IFD7"/>
<feature type="region of interest" description="Disordered" evidence="14">
    <location>
        <begin position="962"/>
        <end position="1057"/>
    </location>
</feature>
<dbReference type="EMBL" id="KZ155774">
    <property type="protein sequence ID" value="OUS48298.1"/>
    <property type="molecule type" value="Genomic_DNA"/>
</dbReference>
<dbReference type="InterPro" id="IPR027073">
    <property type="entry name" value="5_3_exoribonuclease"/>
</dbReference>
<keyword evidence="4" id="KW-0698">rRNA processing</keyword>
<accession>A0A1Y5IFD7</accession>
<dbReference type="FunFam" id="3.40.50.12390:FF:000003">
    <property type="entry name" value="5'-3' exoribonuclease"/>
    <property type="match status" value="1"/>
</dbReference>
<evidence type="ECO:0000256" key="3">
    <source>
        <dbReference type="ARBA" id="ARBA00022472"/>
    </source>
</evidence>
<feature type="region of interest" description="Disordered" evidence="14">
    <location>
        <begin position="392"/>
        <end position="519"/>
    </location>
</feature>
<dbReference type="FunFam" id="1.25.40.1050:FF:000002">
    <property type="entry name" value="5'-3' exoribonuclease"/>
    <property type="match status" value="1"/>
</dbReference>
<feature type="compositionally biased region" description="Polar residues" evidence="14">
    <location>
        <begin position="419"/>
        <end position="430"/>
    </location>
</feature>
<gene>
    <name evidence="17" type="ORF">BE221DRAFT_144039</name>
</gene>
<evidence type="ECO:0000256" key="13">
    <source>
        <dbReference type="PIRNR" id="PIRNR037239"/>
    </source>
</evidence>
<dbReference type="eggNOG" id="KOG2044">
    <property type="taxonomic scope" value="Eukaryota"/>
</dbReference>
<reference evidence="17" key="1">
    <citation type="submission" date="2017-04" db="EMBL/GenBank/DDBJ databases">
        <title>Population genomics of picophytoplankton unveils novel chromosome hypervariability.</title>
        <authorList>
            <consortium name="DOE Joint Genome Institute"/>
            <person name="Blanc-Mathieu R."/>
            <person name="Krasovec M."/>
            <person name="Hebrard M."/>
            <person name="Yau S."/>
            <person name="Desgranges E."/>
            <person name="Martin J."/>
            <person name="Schackwitz W."/>
            <person name="Kuo A."/>
            <person name="Salin G."/>
            <person name="Donnadieu C."/>
            <person name="Desdevises Y."/>
            <person name="Sanchez-Ferandin S."/>
            <person name="Moreau H."/>
            <person name="Rivals E."/>
            <person name="Grigoriev I.V."/>
            <person name="Grimsley N."/>
            <person name="Eyre-Walker A."/>
            <person name="Piganeau G."/>
        </authorList>
    </citation>
    <scope>NUCLEOTIDE SEQUENCE [LARGE SCALE GENOMIC DNA]</scope>
    <source>
        <strain evidence="17">RCC 1115</strain>
    </source>
</reference>
<evidence type="ECO:0000259" key="16">
    <source>
        <dbReference type="Pfam" id="PF17846"/>
    </source>
</evidence>
<dbReference type="GO" id="GO:0006397">
    <property type="term" value="P:mRNA processing"/>
    <property type="evidence" value="ECO:0007669"/>
    <property type="project" value="UniProtKB-UniRule"/>
</dbReference>
<dbReference type="InterPro" id="IPR017151">
    <property type="entry name" value="Xrn2/3/4"/>
</dbReference>
<evidence type="ECO:0000256" key="11">
    <source>
        <dbReference type="ARBA" id="ARBA00023242"/>
    </source>
</evidence>
<dbReference type="Proteomes" id="UP000195557">
    <property type="component" value="Unassembled WGS sequence"/>
</dbReference>
<keyword evidence="10" id="KW-0804">Transcription</keyword>
<dbReference type="GO" id="GO:0004534">
    <property type="term" value="F:5'-3' RNA exonuclease activity"/>
    <property type="evidence" value="ECO:0007669"/>
    <property type="project" value="UniProtKB-UniRule"/>
</dbReference>
<evidence type="ECO:0000256" key="2">
    <source>
        <dbReference type="ARBA" id="ARBA00006994"/>
    </source>
</evidence>
<organism evidence="17">
    <name type="scientific">Ostreococcus tauri</name>
    <name type="common">Marine green alga</name>
    <dbReference type="NCBI Taxonomy" id="70448"/>
    <lineage>
        <taxon>Eukaryota</taxon>
        <taxon>Viridiplantae</taxon>
        <taxon>Chlorophyta</taxon>
        <taxon>Mamiellophyceae</taxon>
        <taxon>Mamiellales</taxon>
        <taxon>Bathycoccaceae</taxon>
        <taxon>Ostreococcus</taxon>
    </lineage>
</organism>
<dbReference type="Pfam" id="PF17846">
    <property type="entry name" value="XRN_M"/>
    <property type="match status" value="1"/>
</dbReference>
<dbReference type="Gene3D" id="3.40.50.12390">
    <property type="match status" value="1"/>
</dbReference>
<dbReference type="PANTHER" id="PTHR12341:SF41">
    <property type="entry name" value="5'-3' EXORIBONUCLEASE 2"/>
    <property type="match status" value="1"/>
</dbReference>
<feature type="region of interest" description="Disordered" evidence="14">
    <location>
        <begin position="917"/>
        <end position="938"/>
    </location>
</feature>
<dbReference type="InterPro" id="IPR041412">
    <property type="entry name" value="Xrn1_helical"/>
</dbReference>
<proteinExistence type="inferred from homology"/>
<evidence type="ECO:0000259" key="15">
    <source>
        <dbReference type="Pfam" id="PF03159"/>
    </source>
</evidence>
<feature type="compositionally biased region" description="Basic and acidic residues" evidence="14">
    <location>
        <begin position="409"/>
        <end position="418"/>
    </location>
</feature>
<dbReference type="GO" id="GO:0005634">
    <property type="term" value="C:nucleus"/>
    <property type="evidence" value="ECO:0007669"/>
    <property type="project" value="UniProtKB-SubCell"/>
</dbReference>
<dbReference type="PANTHER" id="PTHR12341">
    <property type="entry name" value="5'-&gt;3' EXORIBONUCLEASE"/>
    <property type="match status" value="1"/>
</dbReference>
<comment type="function">
    <text evidence="13">Possesses 5'-&gt;3' exoribonuclease activity. Acts as an endogenous post-transcriptional gene silencing (PTGS) suppressor.</text>
</comment>
<keyword evidence="7 13" id="KW-0378">Hydrolase</keyword>
<protein>
    <recommendedName>
        <fullName evidence="13">5'-3' exoribonuclease</fullName>
        <ecNumber evidence="13">3.1.13.-</ecNumber>
    </recommendedName>
</protein>
<dbReference type="FunFam" id="3.40.50.12390:FF:000005">
    <property type="entry name" value="5'-3' exoribonuclease 2"/>
    <property type="match status" value="1"/>
</dbReference>
<dbReference type="PIRSF" id="PIRSF037239">
    <property type="entry name" value="Exonuclease_Xrn2"/>
    <property type="match status" value="1"/>
</dbReference>
<evidence type="ECO:0000256" key="10">
    <source>
        <dbReference type="ARBA" id="ARBA00023163"/>
    </source>
</evidence>
<dbReference type="GO" id="GO:0003723">
    <property type="term" value="F:RNA binding"/>
    <property type="evidence" value="ECO:0007669"/>
    <property type="project" value="TreeGrafter"/>
</dbReference>
<evidence type="ECO:0000256" key="7">
    <source>
        <dbReference type="ARBA" id="ARBA00022801"/>
    </source>
</evidence>
<comment type="similarity">
    <text evidence="2 13">Belongs to the 5'-3' exonuclease family. XRN2/RAT1 subfamily.</text>
</comment>
<keyword evidence="3" id="KW-0806">Transcription termination</keyword>
<evidence type="ECO:0000256" key="5">
    <source>
        <dbReference type="ARBA" id="ARBA00022664"/>
    </source>
</evidence>
<feature type="domain" description="Xrn1 N-terminal" evidence="15">
    <location>
        <begin position="1"/>
        <end position="253"/>
    </location>
</feature>
<keyword evidence="11" id="KW-0539">Nucleus</keyword>
<keyword evidence="8 13" id="KW-0269">Exonuclease</keyword>
<feature type="domain" description="Xrn1 helical" evidence="16">
    <location>
        <begin position="311"/>
        <end position="909"/>
    </location>
</feature>
<dbReference type="InterPro" id="IPR004859">
    <property type="entry name" value="Xrn1_N"/>
</dbReference>
<feature type="compositionally biased region" description="Pro residues" evidence="14">
    <location>
        <begin position="1041"/>
        <end position="1051"/>
    </location>
</feature>
<dbReference type="GO" id="GO:0006364">
    <property type="term" value="P:rRNA processing"/>
    <property type="evidence" value="ECO:0007669"/>
    <property type="project" value="UniProtKB-KW"/>
</dbReference>
<dbReference type="Pfam" id="PF03159">
    <property type="entry name" value="XRN_N"/>
    <property type="match status" value="1"/>
</dbReference>
<evidence type="ECO:0000256" key="9">
    <source>
        <dbReference type="ARBA" id="ARBA00023015"/>
    </source>
</evidence>
<dbReference type="EC" id="3.1.13.-" evidence="13"/>
<evidence type="ECO:0000256" key="4">
    <source>
        <dbReference type="ARBA" id="ARBA00022552"/>
    </source>
</evidence>
<evidence type="ECO:0000256" key="1">
    <source>
        <dbReference type="ARBA" id="ARBA00004123"/>
    </source>
</evidence>
<feature type="compositionally biased region" description="Basic and acidic residues" evidence="14">
    <location>
        <begin position="466"/>
        <end position="483"/>
    </location>
</feature>
<dbReference type="GO" id="GO:0006353">
    <property type="term" value="P:DNA-templated transcription termination"/>
    <property type="evidence" value="ECO:0007669"/>
    <property type="project" value="UniProtKB-KW"/>
</dbReference>
<dbReference type="GO" id="GO:0000956">
    <property type="term" value="P:nuclear-transcribed mRNA catabolic process"/>
    <property type="evidence" value="ECO:0007669"/>
    <property type="project" value="TreeGrafter"/>
</dbReference>
<evidence type="ECO:0000256" key="12">
    <source>
        <dbReference type="ARBA" id="ARBA00046137"/>
    </source>
</evidence>
<evidence type="ECO:0000256" key="8">
    <source>
        <dbReference type="ARBA" id="ARBA00022839"/>
    </source>
</evidence>
<keyword evidence="9" id="KW-0805">Transcription regulation</keyword>
<dbReference type="Gene3D" id="1.25.40.1050">
    <property type="match status" value="1"/>
</dbReference>
<feature type="compositionally biased region" description="Gly residues" evidence="14">
    <location>
        <begin position="996"/>
        <end position="1009"/>
    </location>
</feature>
<comment type="function">
    <text evidence="12">Possesses 5'-&gt;3' exoribonuclease activity. Required for the processing of nuclear mRNA and rRNA precursors. May promote the termination of transcription by RNA polymerase II. Essential for vegetative cell growth and chromosome segregation.</text>
</comment>